<sequence length="275" mass="29394">MGSDQHDGTGDQDEGRRQRQVVPPAPGPLKGRSPAPGRAAGAGSRSLPRKAASRYPPALSRPLDGAAGASPPAATEPRQASLARRSAGRLSVAGQVGMPGARSGVRAPVARATAFGARWKAKKKRSGQPLDPERAAGRARPKPPARIRGMLICTYMRGIGRMDKSMRGLKVAGRVTRALSGRLDRHSERAVGYARDEHPAREQTACSRSGTRDLECAGTDGWTREVRGLVCAGEMYRMGSKHHGRPECAGVYARDGRPARDRVRQDRTDTGRTRG</sequence>
<feature type="compositionally biased region" description="Low complexity" evidence="1">
    <location>
        <begin position="31"/>
        <end position="46"/>
    </location>
</feature>
<feature type="region of interest" description="Disordered" evidence="1">
    <location>
        <begin position="243"/>
        <end position="275"/>
    </location>
</feature>
<accession>A0A8X7SC82</accession>
<evidence type="ECO:0000313" key="2">
    <source>
        <dbReference type="EMBL" id="KAG2304643.1"/>
    </source>
</evidence>
<reference evidence="2 3" key="1">
    <citation type="submission" date="2020-02" db="EMBL/GenBank/DDBJ databases">
        <authorList>
            <person name="Ma Q."/>
            <person name="Huang Y."/>
            <person name="Song X."/>
            <person name="Pei D."/>
        </authorList>
    </citation>
    <scope>NUCLEOTIDE SEQUENCE [LARGE SCALE GENOMIC DNA]</scope>
    <source>
        <strain evidence="2">Sxm20200214</strain>
        <tissue evidence="2">Leaf</tissue>
    </source>
</reference>
<gene>
    <name evidence="2" type="ORF">Bca52824_033294</name>
</gene>
<dbReference type="Proteomes" id="UP000886595">
    <property type="component" value="Unassembled WGS sequence"/>
</dbReference>
<dbReference type="AlphaFoldDB" id="A0A8X7SC82"/>
<protein>
    <submittedName>
        <fullName evidence="2">Uncharacterized protein</fullName>
    </submittedName>
</protein>
<feature type="compositionally biased region" description="Basic and acidic residues" evidence="1">
    <location>
        <begin position="254"/>
        <end position="275"/>
    </location>
</feature>
<organism evidence="2 3">
    <name type="scientific">Brassica carinata</name>
    <name type="common">Ethiopian mustard</name>
    <name type="synonym">Abyssinian cabbage</name>
    <dbReference type="NCBI Taxonomy" id="52824"/>
    <lineage>
        <taxon>Eukaryota</taxon>
        <taxon>Viridiplantae</taxon>
        <taxon>Streptophyta</taxon>
        <taxon>Embryophyta</taxon>
        <taxon>Tracheophyta</taxon>
        <taxon>Spermatophyta</taxon>
        <taxon>Magnoliopsida</taxon>
        <taxon>eudicotyledons</taxon>
        <taxon>Gunneridae</taxon>
        <taxon>Pentapetalae</taxon>
        <taxon>rosids</taxon>
        <taxon>malvids</taxon>
        <taxon>Brassicales</taxon>
        <taxon>Brassicaceae</taxon>
        <taxon>Brassiceae</taxon>
        <taxon>Brassica</taxon>
    </lineage>
</organism>
<feature type="region of interest" description="Disordered" evidence="1">
    <location>
        <begin position="1"/>
        <end position="105"/>
    </location>
</feature>
<keyword evidence="3" id="KW-1185">Reference proteome</keyword>
<feature type="compositionally biased region" description="Basic and acidic residues" evidence="1">
    <location>
        <begin position="1"/>
        <end position="17"/>
    </location>
</feature>
<name>A0A8X7SC82_BRACI</name>
<feature type="region of interest" description="Disordered" evidence="1">
    <location>
        <begin position="117"/>
        <end position="142"/>
    </location>
</feature>
<proteinExistence type="predicted"/>
<evidence type="ECO:0000313" key="3">
    <source>
        <dbReference type="Proteomes" id="UP000886595"/>
    </source>
</evidence>
<comment type="caution">
    <text evidence="2">The sequence shown here is derived from an EMBL/GenBank/DDBJ whole genome shotgun (WGS) entry which is preliminary data.</text>
</comment>
<dbReference type="EMBL" id="JAAMPC010000007">
    <property type="protein sequence ID" value="KAG2304643.1"/>
    <property type="molecule type" value="Genomic_DNA"/>
</dbReference>
<evidence type="ECO:0000256" key="1">
    <source>
        <dbReference type="SAM" id="MobiDB-lite"/>
    </source>
</evidence>